<dbReference type="Gene3D" id="1.10.3730.20">
    <property type="match status" value="1"/>
</dbReference>
<evidence type="ECO:0000256" key="4">
    <source>
        <dbReference type="ARBA" id="ARBA00022692"/>
    </source>
</evidence>
<evidence type="ECO:0000256" key="2">
    <source>
        <dbReference type="ARBA" id="ARBA00022448"/>
    </source>
</evidence>
<comment type="subcellular location">
    <subcellularLocation>
        <location evidence="1 7">Cell membrane</location>
        <topology evidence="1 7">Multi-pass membrane protein</topology>
    </subcellularLocation>
</comment>
<evidence type="ECO:0000313" key="11">
    <source>
        <dbReference type="Proteomes" id="UP000562045"/>
    </source>
</evidence>
<keyword evidence="6 8" id="KW-0472">Membrane</keyword>
<keyword evidence="5 8" id="KW-1133">Transmembrane helix</keyword>
<dbReference type="GO" id="GO:0005886">
    <property type="term" value="C:plasma membrane"/>
    <property type="evidence" value="ECO:0007669"/>
    <property type="project" value="UniProtKB-SubCell"/>
</dbReference>
<dbReference type="InterPro" id="IPR045324">
    <property type="entry name" value="Small_multidrug_res"/>
</dbReference>
<feature type="transmembrane region" description="Helical" evidence="8">
    <location>
        <begin position="59"/>
        <end position="80"/>
    </location>
</feature>
<dbReference type="RefSeq" id="WP_036550075.1">
    <property type="nucleotide sequence ID" value="NZ_CP022295.1"/>
</dbReference>
<dbReference type="Proteomes" id="UP000562045">
    <property type="component" value="Unassembled WGS sequence"/>
</dbReference>
<dbReference type="InterPro" id="IPR000390">
    <property type="entry name" value="Small_drug/metabolite_transptr"/>
</dbReference>
<dbReference type="Proteomes" id="UP000662818">
    <property type="component" value="Chromosome"/>
</dbReference>
<gene>
    <name evidence="9" type="ORF">BJ993_002573</name>
    <name evidence="10" type="ORF">CFH99_03050</name>
</gene>
<dbReference type="EMBL" id="CP022295">
    <property type="protein sequence ID" value="QSR24595.1"/>
    <property type="molecule type" value="Genomic_DNA"/>
</dbReference>
<keyword evidence="4 7" id="KW-0812">Transmembrane</keyword>
<accession>A0A7Z0CNT0</accession>
<dbReference type="GO" id="GO:0022857">
    <property type="term" value="F:transmembrane transporter activity"/>
    <property type="evidence" value="ECO:0007669"/>
    <property type="project" value="InterPro"/>
</dbReference>
<evidence type="ECO:0000313" key="9">
    <source>
        <dbReference type="EMBL" id="NYI45493.1"/>
    </source>
</evidence>
<reference evidence="10 12" key="1">
    <citation type="submission" date="2017-06" db="EMBL/GenBank/DDBJ databases">
        <title>Complete Genome Sequence of the Soil Carbazole-Degrading Bacterium Nocardioides aromaticivorans IC177.</title>
        <authorList>
            <person name="Vejarano F."/>
            <person name="Suzuki-Minakuchi C."/>
            <person name="Ohtsubo Y."/>
            <person name="Tsuda M."/>
            <person name="Okada K."/>
            <person name="Nojiri H."/>
        </authorList>
    </citation>
    <scope>NUCLEOTIDE SEQUENCE [LARGE SCALE GENOMIC DNA]</scope>
    <source>
        <strain evidence="10 12">IC177</strain>
    </source>
</reference>
<name>A0A7Z0CNT0_9ACTN</name>
<evidence type="ECO:0000256" key="1">
    <source>
        <dbReference type="ARBA" id="ARBA00004651"/>
    </source>
</evidence>
<dbReference type="SUPFAM" id="SSF103481">
    <property type="entry name" value="Multidrug resistance efflux transporter EmrE"/>
    <property type="match status" value="1"/>
</dbReference>
<keyword evidence="3" id="KW-1003">Cell membrane</keyword>
<evidence type="ECO:0000313" key="12">
    <source>
        <dbReference type="Proteomes" id="UP000662818"/>
    </source>
</evidence>
<dbReference type="Pfam" id="PF00893">
    <property type="entry name" value="Multi_Drug_Res"/>
    <property type="match status" value="1"/>
</dbReference>
<reference evidence="9 11" key="2">
    <citation type="submission" date="2020-07" db="EMBL/GenBank/DDBJ databases">
        <title>Sequencing the genomes of 1000 actinobacteria strains.</title>
        <authorList>
            <person name="Klenk H.-P."/>
        </authorList>
    </citation>
    <scope>NUCLEOTIDE SEQUENCE [LARGE SCALE GENOMIC DNA]</scope>
    <source>
        <strain evidence="9 11">DSM 15131</strain>
    </source>
</reference>
<dbReference type="PANTHER" id="PTHR30561:SF1">
    <property type="entry name" value="MULTIDRUG TRANSPORTER EMRE"/>
    <property type="match status" value="1"/>
</dbReference>
<evidence type="ECO:0000256" key="6">
    <source>
        <dbReference type="ARBA" id="ARBA00023136"/>
    </source>
</evidence>
<organism evidence="9 11">
    <name type="scientific">Nocardioides aromaticivorans</name>
    <dbReference type="NCBI Taxonomy" id="200618"/>
    <lineage>
        <taxon>Bacteria</taxon>
        <taxon>Bacillati</taxon>
        <taxon>Actinomycetota</taxon>
        <taxon>Actinomycetes</taxon>
        <taxon>Propionibacteriales</taxon>
        <taxon>Nocardioidaceae</taxon>
        <taxon>Nocardioides</taxon>
    </lineage>
</organism>
<keyword evidence="12" id="KW-1185">Reference proteome</keyword>
<feature type="transmembrane region" description="Helical" evidence="8">
    <location>
        <begin position="31"/>
        <end position="52"/>
    </location>
</feature>
<dbReference type="EMBL" id="JACBZM010000001">
    <property type="protein sequence ID" value="NYI45493.1"/>
    <property type="molecule type" value="Genomic_DNA"/>
</dbReference>
<keyword evidence="2" id="KW-0813">Transport</keyword>
<proteinExistence type="inferred from homology"/>
<sequence>MVIAWSLLLAAIGVEVAASAALPRTESFRDPVWTAVVLAGYAASIWLLALVVRQVPVSIAYAVWAGLGTAGMAVVGYLFLDEQMDPLKVLALALVVGGVVLLNLSGAH</sequence>
<comment type="similarity">
    <text evidence="7">Belongs to the drug/metabolite transporter (DMT) superfamily. Small multidrug resistance (SMR) (TC 2.A.7.1) family.</text>
</comment>
<dbReference type="InterPro" id="IPR037185">
    <property type="entry name" value="EmrE-like"/>
</dbReference>
<evidence type="ECO:0000256" key="8">
    <source>
        <dbReference type="SAM" id="Phobius"/>
    </source>
</evidence>
<feature type="transmembrane region" description="Helical" evidence="8">
    <location>
        <begin position="86"/>
        <end position="104"/>
    </location>
</feature>
<protein>
    <submittedName>
        <fullName evidence="10">QacE family quaternary ammonium compound efflux SMR transporter</fullName>
    </submittedName>
    <submittedName>
        <fullName evidence="9">Small multidrug resistance pump</fullName>
    </submittedName>
</protein>
<evidence type="ECO:0000256" key="5">
    <source>
        <dbReference type="ARBA" id="ARBA00022989"/>
    </source>
</evidence>
<dbReference type="PANTHER" id="PTHR30561">
    <property type="entry name" value="SMR FAMILY PROTON-DEPENDENT DRUG EFFLUX TRANSPORTER SUGE"/>
    <property type="match status" value="1"/>
</dbReference>
<evidence type="ECO:0000313" key="10">
    <source>
        <dbReference type="EMBL" id="QSR24595.1"/>
    </source>
</evidence>
<evidence type="ECO:0000256" key="7">
    <source>
        <dbReference type="RuleBase" id="RU003942"/>
    </source>
</evidence>
<dbReference type="AlphaFoldDB" id="A0A7Z0CNT0"/>
<evidence type="ECO:0000256" key="3">
    <source>
        <dbReference type="ARBA" id="ARBA00022475"/>
    </source>
</evidence>